<gene>
    <name evidence="1" type="ORF">NE237_033298</name>
</gene>
<dbReference type="EMBL" id="JAMYWD010000001">
    <property type="protein sequence ID" value="KAJ4982461.1"/>
    <property type="molecule type" value="Genomic_DNA"/>
</dbReference>
<dbReference type="Proteomes" id="UP001141806">
    <property type="component" value="Unassembled WGS sequence"/>
</dbReference>
<accession>A0A9Q0L729</accession>
<evidence type="ECO:0000313" key="2">
    <source>
        <dbReference type="Proteomes" id="UP001141806"/>
    </source>
</evidence>
<proteinExistence type="predicted"/>
<dbReference type="AlphaFoldDB" id="A0A9Q0L729"/>
<comment type="caution">
    <text evidence="1">The sequence shown here is derived from an EMBL/GenBank/DDBJ whole genome shotgun (WGS) entry which is preliminary data.</text>
</comment>
<evidence type="ECO:0000313" key="1">
    <source>
        <dbReference type="EMBL" id="KAJ4982461.1"/>
    </source>
</evidence>
<protein>
    <submittedName>
        <fullName evidence="1">Uncharacterized protein</fullName>
    </submittedName>
</protein>
<name>A0A9Q0L729_9MAGN</name>
<sequence length="99" mass="11568">MQGGQFHQHCTQSCFYWLLIIQEVAGHNQIKVQVNFSHPIFFLLPFFFFFDHFRKTISPQWINLSTNLKTPSSSSSSSSSPPSFFDFLCFPLFLLKQKN</sequence>
<keyword evidence="2" id="KW-1185">Reference proteome</keyword>
<organism evidence="1 2">
    <name type="scientific">Protea cynaroides</name>
    <dbReference type="NCBI Taxonomy" id="273540"/>
    <lineage>
        <taxon>Eukaryota</taxon>
        <taxon>Viridiplantae</taxon>
        <taxon>Streptophyta</taxon>
        <taxon>Embryophyta</taxon>
        <taxon>Tracheophyta</taxon>
        <taxon>Spermatophyta</taxon>
        <taxon>Magnoliopsida</taxon>
        <taxon>Proteales</taxon>
        <taxon>Proteaceae</taxon>
        <taxon>Protea</taxon>
    </lineage>
</organism>
<reference evidence="1" key="1">
    <citation type="journal article" date="2023" name="Plant J.">
        <title>The genome of the king protea, Protea cynaroides.</title>
        <authorList>
            <person name="Chang J."/>
            <person name="Duong T.A."/>
            <person name="Schoeman C."/>
            <person name="Ma X."/>
            <person name="Roodt D."/>
            <person name="Barker N."/>
            <person name="Li Z."/>
            <person name="Van de Peer Y."/>
            <person name="Mizrachi E."/>
        </authorList>
    </citation>
    <scope>NUCLEOTIDE SEQUENCE</scope>
    <source>
        <tissue evidence="1">Young leaves</tissue>
    </source>
</reference>